<evidence type="ECO:0000313" key="13">
    <source>
        <dbReference type="Proteomes" id="UP000285295"/>
    </source>
</evidence>
<evidence type="ECO:0000256" key="1">
    <source>
        <dbReference type="ARBA" id="ARBA00004651"/>
    </source>
</evidence>
<gene>
    <name evidence="8" type="primary">lptG</name>
    <name evidence="10" type="ORF">D2T29_04505</name>
    <name evidence="8" type="ORF">D2T30_10285</name>
    <name evidence="9" type="ORF">D2T31_10120</name>
    <name evidence="7" type="ORF">D2T33_07510</name>
</gene>
<evidence type="ECO:0000313" key="9">
    <source>
        <dbReference type="EMBL" id="RWR29782.1"/>
    </source>
</evidence>
<feature type="transmembrane region" description="Helical" evidence="6">
    <location>
        <begin position="95"/>
        <end position="117"/>
    </location>
</feature>
<feature type="transmembrane region" description="Helical" evidence="6">
    <location>
        <begin position="12"/>
        <end position="29"/>
    </location>
</feature>
<evidence type="ECO:0000256" key="5">
    <source>
        <dbReference type="ARBA" id="ARBA00023136"/>
    </source>
</evidence>
<dbReference type="EMBL" id="SAUZ01000011">
    <property type="protein sequence ID" value="RWR20755.1"/>
    <property type="molecule type" value="Genomic_DNA"/>
</dbReference>
<evidence type="ECO:0000256" key="6">
    <source>
        <dbReference type="SAM" id="Phobius"/>
    </source>
</evidence>
<feature type="transmembrane region" description="Helical" evidence="6">
    <location>
        <begin position="312"/>
        <end position="331"/>
    </location>
</feature>
<feature type="transmembrane region" description="Helical" evidence="6">
    <location>
        <begin position="63"/>
        <end position="83"/>
    </location>
</feature>
<evidence type="ECO:0000313" key="12">
    <source>
        <dbReference type="Proteomes" id="UP000284476"/>
    </source>
</evidence>
<comment type="subcellular location">
    <subcellularLocation>
        <location evidence="1">Cell membrane</location>
        <topology evidence="1">Multi-pass membrane protein</topology>
    </subcellularLocation>
</comment>
<dbReference type="Proteomes" id="UP000284451">
    <property type="component" value="Unassembled WGS sequence"/>
</dbReference>
<keyword evidence="14" id="KW-1185">Reference proteome</keyword>
<accession>A0A443KAS7</accession>
<dbReference type="AlphaFoldDB" id="A0A443JJJ9"/>
<dbReference type="Proteomes" id="UP000285295">
    <property type="component" value="Unassembled WGS sequence"/>
</dbReference>
<sequence length="368" mass="38911">MTLSLYITRRFLSAFAIVLLSFWGVLFLIDMVEKIRSFASAGITLGQAAMLSALSVPQSLYDILPLVMVLSAVVLFLGLARSSELVVIRAAGMSALRLVLTPVSVALLIGVLAVAIGNPIVSATAKRYDTVAGKFRAGGAESASISSDGIWMRQGMGDGSGQQAVIHGARANPNATRLYDVTFLIVAPGQGAVRRIEAEEANLTPGAWHLSNVKDWPLGSSTNPERDATRADSLTLSSSLTAERIRDSFGSPSAVPIWQLPGFIRGIEAAGFSARRHMVWFQMELALPIVLAAMVLIAAGFNMAHIRFGKSGMMVLITLGAGLSVFFLRNIAQVLGDNGEIPVGLAAWAPPAIALMLALALVLAREDG</sequence>
<dbReference type="EMBL" id="SAUX01000010">
    <property type="protein sequence ID" value="RWR29782.1"/>
    <property type="molecule type" value="Genomic_DNA"/>
</dbReference>
<accession>A0A443KN09</accession>
<dbReference type="Proteomes" id="UP000284476">
    <property type="component" value="Unassembled WGS sequence"/>
</dbReference>
<evidence type="ECO:0000313" key="11">
    <source>
        <dbReference type="Proteomes" id="UP000284451"/>
    </source>
</evidence>
<dbReference type="EMBL" id="SAUW01000006">
    <property type="protein sequence ID" value="RWR13037.1"/>
    <property type="molecule type" value="Genomic_DNA"/>
</dbReference>
<comment type="caution">
    <text evidence="8">The sequence shown here is derived from an EMBL/GenBank/DDBJ whole genome shotgun (WGS) entry which is preliminary data.</text>
</comment>
<dbReference type="PANTHER" id="PTHR33529:SF2">
    <property type="entry name" value="LIPOPOLYSACCHARIDE EXPORT SYSTEM PERMEASE PROTEIN LPTG"/>
    <property type="match status" value="1"/>
</dbReference>
<keyword evidence="2" id="KW-1003">Cell membrane</keyword>
<feature type="transmembrane region" description="Helical" evidence="6">
    <location>
        <begin position="285"/>
        <end position="306"/>
    </location>
</feature>
<feature type="transmembrane region" description="Helical" evidence="6">
    <location>
        <begin position="35"/>
        <end position="56"/>
    </location>
</feature>
<protein>
    <submittedName>
        <fullName evidence="8">LPS export ABC transporter permease LptG</fullName>
    </submittedName>
</protein>
<evidence type="ECO:0000313" key="8">
    <source>
        <dbReference type="EMBL" id="RWR20755.1"/>
    </source>
</evidence>
<accession>A0A443JJJ9</accession>
<reference evidence="11 12" key="2">
    <citation type="submission" date="2019-01" db="EMBL/GenBank/DDBJ databases">
        <authorList>
            <person name="Li Y."/>
        </authorList>
    </citation>
    <scope>NUCLEOTIDE SEQUENCE [LARGE SCALE GENOMIC DNA]</scope>
    <source>
        <strain evidence="10 11">07D10-4-3</strain>
        <strain evidence="7 14">2D-5</strain>
        <strain evidence="9 13">D19-10-3-21</strain>
        <strain evidence="8 12">SK2B-1</strain>
    </source>
</reference>
<keyword evidence="5 6" id="KW-0472">Membrane</keyword>
<evidence type="ECO:0000313" key="10">
    <source>
        <dbReference type="EMBL" id="RWR34166.1"/>
    </source>
</evidence>
<dbReference type="NCBIfam" id="TIGR04408">
    <property type="entry name" value="LptG_lptG"/>
    <property type="match status" value="1"/>
</dbReference>
<dbReference type="Proteomes" id="UP000285710">
    <property type="component" value="Unassembled WGS sequence"/>
</dbReference>
<dbReference type="GO" id="GO:0043190">
    <property type="term" value="C:ATP-binding cassette (ABC) transporter complex"/>
    <property type="evidence" value="ECO:0007669"/>
    <property type="project" value="InterPro"/>
</dbReference>
<dbReference type="GO" id="GO:0055085">
    <property type="term" value="P:transmembrane transport"/>
    <property type="evidence" value="ECO:0007669"/>
    <property type="project" value="InterPro"/>
</dbReference>
<dbReference type="InterPro" id="IPR005495">
    <property type="entry name" value="LptG/LptF_permease"/>
</dbReference>
<evidence type="ECO:0000256" key="3">
    <source>
        <dbReference type="ARBA" id="ARBA00022692"/>
    </source>
</evidence>
<keyword evidence="4 6" id="KW-1133">Transmembrane helix</keyword>
<dbReference type="GO" id="GO:0015920">
    <property type="term" value="P:lipopolysaccharide transport"/>
    <property type="evidence" value="ECO:0007669"/>
    <property type="project" value="TreeGrafter"/>
</dbReference>
<proteinExistence type="predicted"/>
<evidence type="ECO:0000256" key="2">
    <source>
        <dbReference type="ARBA" id="ARBA00022475"/>
    </source>
</evidence>
<keyword evidence="3 6" id="KW-0812">Transmembrane</keyword>
<accession>A0A443IY60</accession>
<feature type="transmembrane region" description="Helical" evidence="6">
    <location>
        <begin position="343"/>
        <end position="364"/>
    </location>
</feature>
<evidence type="ECO:0000313" key="7">
    <source>
        <dbReference type="EMBL" id="RWR13037.1"/>
    </source>
</evidence>
<dbReference type="PANTHER" id="PTHR33529">
    <property type="entry name" value="SLR0882 PROTEIN-RELATED"/>
    <property type="match status" value="1"/>
</dbReference>
<dbReference type="EMBL" id="SAUY01000003">
    <property type="protein sequence ID" value="RWR34166.1"/>
    <property type="molecule type" value="Genomic_DNA"/>
</dbReference>
<dbReference type="RefSeq" id="WP_128182326.1">
    <property type="nucleotide sequence ID" value="NZ_JBHRSO010000041.1"/>
</dbReference>
<evidence type="ECO:0000313" key="14">
    <source>
        <dbReference type="Proteomes" id="UP000285710"/>
    </source>
</evidence>
<reference evidence="11 12" key="1">
    <citation type="submission" date="2019-01" db="EMBL/GenBank/DDBJ databases">
        <title>Sinorhodobacter populi sp. nov. isolated from the symptomatic bark tissue of Populus euramericana canker.</title>
        <authorList>
            <person name="Xu G."/>
        </authorList>
    </citation>
    <scope>NUCLEOTIDE SEQUENCE [LARGE SCALE GENOMIC DNA]</scope>
    <source>
        <strain evidence="10 11">07D10-4-3</strain>
        <strain evidence="7 14">2D-5</strain>
        <strain evidence="9 13">D19-10-3-21</strain>
        <strain evidence="8 12">SK2B-1</strain>
    </source>
</reference>
<dbReference type="InterPro" id="IPR030923">
    <property type="entry name" value="LptG"/>
</dbReference>
<organism evidence="8 12">
    <name type="scientific">Paenirhodobacter populi</name>
    <dbReference type="NCBI Taxonomy" id="2306993"/>
    <lineage>
        <taxon>Bacteria</taxon>
        <taxon>Pseudomonadati</taxon>
        <taxon>Pseudomonadota</taxon>
        <taxon>Alphaproteobacteria</taxon>
        <taxon>Rhodobacterales</taxon>
        <taxon>Rhodobacter group</taxon>
        <taxon>Paenirhodobacter</taxon>
    </lineage>
</organism>
<dbReference type="OrthoDB" id="9798468at2"/>
<dbReference type="Pfam" id="PF03739">
    <property type="entry name" value="LptF_LptG"/>
    <property type="match status" value="1"/>
</dbReference>
<evidence type="ECO:0000256" key="4">
    <source>
        <dbReference type="ARBA" id="ARBA00022989"/>
    </source>
</evidence>
<name>A0A443JJJ9_9RHOB</name>